<reference evidence="3" key="2">
    <citation type="submission" date="2020-11" db="EMBL/GenBank/DDBJ databases">
        <authorList>
            <person name="McCartney M.A."/>
            <person name="Auch B."/>
            <person name="Kono T."/>
            <person name="Mallez S."/>
            <person name="Becker A."/>
            <person name="Gohl D.M."/>
            <person name="Silverstein K.A.T."/>
            <person name="Koren S."/>
            <person name="Bechman K.B."/>
            <person name="Herman A."/>
            <person name="Abrahante J.E."/>
            <person name="Garbe J."/>
        </authorList>
    </citation>
    <scope>NUCLEOTIDE SEQUENCE</scope>
    <source>
        <strain evidence="3">Duluth1</strain>
        <tissue evidence="3">Whole animal</tissue>
    </source>
</reference>
<keyword evidence="4" id="KW-1185">Reference proteome</keyword>
<keyword evidence="2" id="KW-0472">Membrane</keyword>
<evidence type="ECO:0000313" key="4">
    <source>
        <dbReference type="Proteomes" id="UP000828390"/>
    </source>
</evidence>
<name>A0A9D4JVJ7_DREPO</name>
<gene>
    <name evidence="3" type="ORF">DPMN_127547</name>
</gene>
<feature type="region of interest" description="Disordered" evidence="1">
    <location>
        <begin position="1"/>
        <end position="24"/>
    </location>
</feature>
<dbReference type="Proteomes" id="UP000828390">
    <property type="component" value="Unassembled WGS sequence"/>
</dbReference>
<evidence type="ECO:0000313" key="3">
    <source>
        <dbReference type="EMBL" id="KAH3825666.1"/>
    </source>
</evidence>
<comment type="caution">
    <text evidence="3">The sequence shown here is derived from an EMBL/GenBank/DDBJ whole genome shotgun (WGS) entry which is preliminary data.</text>
</comment>
<reference evidence="3" key="1">
    <citation type="journal article" date="2019" name="bioRxiv">
        <title>The Genome of the Zebra Mussel, Dreissena polymorpha: A Resource for Invasive Species Research.</title>
        <authorList>
            <person name="McCartney M.A."/>
            <person name="Auch B."/>
            <person name="Kono T."/>
            <person name="Mallez S."/>
            <person name="Zhang Y."/>
            <person name="Obille A."/>
            <person name="Becker A."/>
            <person name="Abrahante J.E."/>
            <person name="Garbe J."/>
            <person name="Badalamenti J.P."/>
            <person name="Herman A."/>
            <person name="Mangelson H."/>
            <person name="Liachko I."/>
            <person name="Sullivan S."/>
            <person name="Sone E.D."/>
            <person name="Koren S."/>
            <person name="Silverstein K.A.T."/>
            <person name="Beckman K.B."/>
            <person name="Gohl D.M."/>
        </authorList>
    </citation>
    <scope>NUCLEOTIDE SEQUENCE</scope>
    <source>
        <strain evidence="3">Duluth1</strain>
        <tissue evidence="3">Whole animal</tissue>
    </source>
</reference>
<accession>A0A9D4JVJ7</accession>
<evidence type="ECO:0000256" key="1">
    <source>
        <dbReference type="SAM" id="MobiDB-lite"/>
    </source>
</evidence>
<protein>
    <submittedName>
        <fullName evidence="3">Uncharacterized protein</fullName>
    </submittedName>
</protein>
<dbReference type="EMBL" id="JAIWYP010000005">
    <property type="protein sequence ID" value="KAH3825666.1"/>
    <property type="molecule type" value="Genomic_DNA"/>
</dbReference>
<organism evidence="3 4">
    <name type="scientific">Dreissena polymorpha</name>
    <name type="common">Zebra mussel</name>
    <name type="synonym">Mytilus polymorpha</name>
    <dbReference type="NCBI Taxonomy" id="45954"/>
    <lineage>
        <taxon>Eukaryota</taxon>
        <taxon>Metazoa</taxon>
        <taxon>Spiralia</taxon>
        <taxon>Lophotrochozoa</taxon>
        <taxon>Mollusca</taxon>
        <taxon>Bivalvia</taxon>
        <taxon>Autobranchia</taxon>
        <taxon>Heteroconchia</taxon>
        <taxon>Euheterodonta</taxon>
        <taxon>Imparidentia</taxon>
        <taxon>Neoheterodontei</taxon>
        <taxon>Myida</taxon>
        <taxon>Dreissenoidea</taxon>
        <taxon>Dreissenidae</taxon>
        <taxon>Dreissena</taxon>
    </lineage>
</organism>
<keyword evidence="2" id="KW-1133">Transmembrane helix</keyword>
<keyword evidence="2" id="KW-0812">Transmembrane</keyword>
<feature type="transmembrane region" description="Helical" evidence="2">
    <location>
        <begin position="27"/>
        <end position="46"/>
    </location>
</feature>
<evidence type="ECO:0000256" key="2">
    <source>
        <dbReference type="SAM" id="Phobius"/>
    </source>
</evidence>
<sequence length="66" mass="7614">MSQNRRRAGASRPGTLRKRQKRSTSRWTDYFMASPVLLNIFLEMIMQETFHDTHTSISIAGRSSPT</sequence>
<proteinExistence type="predicted"/>
<dbReference type="AlphaFoldDB" id="A0A9D4JVJ7"/>